<comment type="caution">
    <text evidence="2">The sequence shown here is derived from an EMBL/GenBank/DDBJ whole genome shotgun (WGS) entry which is preliminary data.</text>
</comment>
<accession>A0ABN0U8T5</accession>
<evidence type="ECO:0000259" key="1">
    <source>
        <dbReference type="Pfam" id="PF12697"/>
    </source>
</evidence>
<dbReference type="PANTHER" id="PTHR43798:SF33">
    <property type="entry name" value="HYDROLASE, PUTATIVE (AFU_ORTHOLOGUE AFUA_2G14860)-RELATED"/>
    <property type="match status" value="1"/>
</dbReference>
<dbReference type="Gene3D" id="3.40.50.1820">
    <property type="entry name" value="alpha/beta hydrolase"/>
    <property type="match status" value="1"/>
</dbReference>
<reference evidence="2 3" key="1">
    <citation type="journal article" date="2019" name="Int. J. Syst. Evol. Microbiol.">
        <title>The Global Catalogue of Microorganisms (GCM) 10K type strain sequencing project: providing services to taxonomists for standard genome sequencing and annotation.</title>
        <authorList>
            <consortium name="The Broad Institute Genomics Platform"/>
            <consortium name="The Broad Institute Genome Sequencing Center for Infectious Disease"/>
            <person name="Wu L."/>
            <person name="Ma J."/>
        </authorList>
    </citation>
    <scope>NUCLEOTIDE SEQUENCE [LARGE SCALE GENOMIC DNA]</scope>
    <source>
        <strain evidence="2 3">JCM 10425</strain>
    </source>
</reference>
<dbReference type="SUPFAM" id="SSF53474">
    <property type="entry name" value="alpha/beta-Hydrolases"/>
    <property type="match status" value="1"/>
</dbReference>
<dbReference type="InterPro" id="IPR000073">
    <property type="entry name" value="AB_hydrolase_1"/>
</dbReference>
<dbReference type="InterPro" id="IPR029058">
    <property type="entry name" value="AB_hydrolase_fold"/>
</dbReference>
<sequence>MPAAFSAALAAIPAGDDALSSAFAAALPVYFADFWARQDDFAPFRAAVRMYAEPAGAPDPVLFDVRDRLGAITAPTVVIGGRHDFLCGPVWAHRLAEGIPGARLTMLERSGHFGHVEQPAEFADAAASVLSGT</sequence>
<keyword evidence="3" id="KW-1185">Reference proteome</keyword>
<feature type="domain" description="AB hydrolase-1" evidence="1">
    <location>
        <begin position="18"/>
        <end position="125"/>
    </location>
</feature>
<evidence type="ECO:0000313" key="2">
    <source>
        <dbReference type="EMBL" id="GAA0242516.1"/>
    </source>
</evidence>
<name>A0ABN0U8T5_9ACTN</name>
<dbReference type="Pfam" id="PF12697">
    <property type="entry name" value="Abhydrolase_6"/>
    <property type="match status" value="1"/>
</dbReference>
<protein>
    <recommendedName>
        <fullName evidence="1">AB hydrolase-1 domain-containing protein</fullName>
    </recommendedName>
</protein>
<dbReference type="Proteomes" id="UP001500967">
    <property type="component" value="Unassembled WGS sequence"/>
</dbReference>
<proteinExistence type="predicted"/>
<dbReference type="InterPro" id="IPR050266">
    <property type="entry name" value="AB_hydrolase_sf"/>
</dbReference>
<dbReference type="PANTHER" id="PTHR43798">
    <property type="entry name" value="MONOACYLGLYCEROL LIPASE"/>
    <property type="match status" value="1"/>
</dbReference>
<dbReference type="EMBL" id="BAAAGX010000010">
    <property type="protein sequence ID" value="GAA0242516.1"/>
    <property type="molecule type" value="Genomic_DNA"/>
</dbReference>
<organism evidence="2 3">
    <name type="scientific">Cryptosporangium japonicum</name>
    <dbReference type="NCBI Taxonomy" id="80872"/>
    <lineage>
        <taxon>Bacteria</taxon>
        <taxon>Bacillati</taxon>
        <taxon>Actinomycetota</taxon>
        <taxon>Actinomycetes</taxon>
        <taxon>Cryptosporangiales</taxon>
        <taxon>Cryptosporangiaceae</taxon>
        <taxon>Cryptosporangium</taxon>
    </lineage>
</organism>
<evidence type="ECO:0000313" key="3">
    <source>
        <dbReference type="Proteomes" id="UP001500967"/>
    </source>
</evidence>
<gene>
    <name evidence="2" type="ORF">GCM10009539_29940</name>
</gene>